<comment type="similarity">
    <text evidence="1">Belongs to the ATP12 family.</text>
</comment>
<sequence length="231" mass="25095">MRRFWKKVETVPGEDGGYALLLDGKPVRTPGRAPLALPTPQLAEAVAEEWRAVGEAVDPRAMPLTGLANAAIDRIAPAREAFAAGLAKYGESDLLCYRASDPAPLVARQAAHWDPLLDWARRRYDVHFEVAAGVIHRPQPEATLARLHDAVAALDPFRLAGLSHVVTVSGSLVGALALAEGQANGETLWRAAQVDEDWQVEHWGDDPHALRTREAHQADFEAGVRFLSLLS</sequence>
<organism evidence="4 5">
    <name type="scientific">Sphingomonas canadensis</name>
    <dbReference type="NCBI Taxonomy" id="1219257"/>
    <lineage>
        <taxon>Bacteria</taxon>
        <taxon>Pseudomonadati</taxon>
        <taxon>Pseudomonadota</taxon>
        <taxon>Alphaproteobacteria</taxon>
        <taxon>Sphingomonadales</taxon>
        <taxon>Sphingomonadaceae</taxon>
        <taxon>Sphingomonas</taxon>
    </lineage>
</organism>
<dbReference type="Pfam" id="PF07542">
    <property type="entry name" value="ATP12"/>
    <property type="match status" value="1"/>
</dbReference>
<dbReference type="InterPro" id="IPR023335">
    <property type="entry name" value="ATP12_ortho_dom_sf"/>
</dbReference>
<accession>A0ABW3H7P9</accession>
<keyword evidence="2" id="KW-0809">Transit peptide</keyword>
<dbReference type="EMBL" id="JBHTJG010000004">
    <property type="protein sequence ID" value="MFD0946787.1"/>
    <property type="molecule type" value="Genomic_DNA"/>
</dbReference>
<evidence type="ECO:0000256" key="2">
    <source>
        <dbReference type="ARBA" id="ARBA00022946"/>
    </source>
</evidence>
<name>A0ABW3H7P9_9SPHN</name>
<dbReference type="Gene3D" id="3.30.2180.10">
    <property type="entry name" value="ATP12-like"/>
    <property type="match status" value="1"/>
</dbReference>
<dbReference type="Gene3D" id="1.10.3580.10">
    <property type="entry name" value="ATP12 ATPase"/>
    <property type="match status" value="1"/>
</dbReference>
<comment type="caution">
    <text evidence="4">The sequence shown here is derived from an EMBL/GenBank/DDBJ whole genome shotgun (WGS) entry which is preliminary data.</text>
</comment>
<reference evidence="5" key="1">
    <citation type="journal article" date="2019" name="Int. J. Syst. Evol. Microbiol.">
        <title>The Global Catalogue of Microorganisms (GCM) 10K type strain sequencing project: providing services to taxonomists for standard genome sequencing and annotation.</title>
        <authorList>
            <consortium name="The Broad Institute Genomics Platform"/>
            <consortium name="The Broad Institute Genome Sequencing Center for Infectious Disease"/>
            <person name="Wu L."/>
            <person name="Ma J."/>
        </authorList>
    </citation>
    <scope>NUCLEOTIDE SEQUENCE [LARGE SCALE GENOMIC DNA]</scope>
    <source>
        <strain evidence="5">CCUG 62982</strain>
    </source>
</reference>
<evidence type="ECO:0000256" key="1">
    <source>
        <dbReference type="ARBA" id="ARBA00008231"/>
    </source>
</evidence>
<dbReference type="InterPro" id="IPR011419">
    <property type="entry name" value="ATP12_ATP_synth-F1-assembly"/>
</dbReference>
<proteinExistence type="inferred from homology"/>
<dbReference type="PANTHER" id="PTHR21013:SF10">
    <property type="entry name" value="ATP SYNTHASE MITOCHONDRIAL F1 COMPLEX ASSEMBLY FACTOR 2"/>
    <property type="match status" value="1"/>
</dbReference>
<evidence type="ECO:0000313" key="5">
    <source>
        <dbReference type="Proteomes" id="UP001596977"/>
    </source>
</evidence>
<evidence type="ECO:0000256" key="3">
    <source>
        <dbReference type="ARBA" id="ARBA00023186"/>
    </source>
</evidence>
<dbReference type="RefSeq" id="WP_264944112.1">
    <property type="nucleotide sequence ID" value="NZ_JAPDRA010000004.1"/>
</dbReference>
<dbReference type="InterPro" id="IPR042272">
    <property type="entry name" value="ATP12_ATP_synth-F1-assembly_N"/>
</dbReference>
<evidence type="ECO:0000313" key="4">
    <source>
        <dbReference type="EMBL" id="MFD0946787.1"/>
    </source>
</evidence>
<dbReference type="PANTHER" id="PTHR21013">
    <property type="entry name" value="ATP SYNTHASE MITOCHONDRIAL F1 COMPLEX ASSEMBLY FACTOR 2/ATP12 PROTEIN, MITOCHONDRIAL PRECURSOR"/>
    <property type="match status" value="1"/>
</dbReference>
<keyword evidence="5" id="KW-1185">Reference proteome</keyword>
<dbReference type="Proteomes" id="UP001596977">
    <property type="component" value="Unassembled WGS sequence"/>
</dbReference>
<protein>
    <submittedName>
        <fullName evidence="4">ATP12 family chaperone protein</fullName>
    </submittedName>
</protein>
<dbReference type="SUPFAM" id="SSF160909">
    <property type="entry name" value="ATP12-like"/>
    <property type="match status" value="1"/>
</dbReference>
<gene>
    <name evidence="4" type="ORF">ACFQ1E_10600</name>
</gene>
<keyword evidence="3" id="KW-0143">Chaperone</keyword>